<feature type="compositionally biased region" description="Polar residues" evidence="15">
    <location>
        <begin position="347"/>
        <end position="359"/>
    </location>
</feature>
<dbReference type="Proteomes" id="UP000304951">
    <property type="component" value="Unassembled WGS sequence"/>
</dbReference>
<evidence type="ECO:0000256" key="9">
    <source>
        <dbReference type="ARBA" id="ARBA00022691"/>
    </source>
</evidence>
<feature type="compositionally biased region" description="Basic residues" evidence="15">
    <location>
        <begin position="372"/>
        <end position="388"/>
    </location>
</feature>
<evidence type="ECO:0000256" key="4">
    <source>
        <dbReference type="ARBA" id="ARBA00014232"/>
    </source>
</evidence>
<dbReference type="InterPro" id="IPR025783">
    <property type="entry name" value="Set9_fungi"/>
</dbReference>
<accession>A0A4S8SS93</accession>
<feature type="domain" description="SET" evidence="16">
    <location>
        <begin position="120"/>
        <end position="232"/>
    </location>
</feature>
<comment type="catalytic activity">
    <reaction evidence="14">
        <text>L-lysyl(20)-[histone H4] + 3 S-adenosyl-L-methionine = N(6),N(6),N(6)-trimethyl-L-lysyl(20)-[histone H4] + 3 S-adenosyl-L-homocysteine + 3 H(+)</text>
        <dbReference type="Rhea" id="RHEA:64456"/>
        <dbReference type="Rhea" id="RHEA-COMP:15554"/>
        <dbReference type="Rhea" id="RHEA-COMP:15998"/>
        <dbReference type="ChEBI" id="CHEBI:15378"/>
        <dbReference type="ChEBI" id="CHEBI:29969"/>
        <dbReference type="ChEBI" id="CHEBI:57856"/>
        <dbReference type="ChEBI" id="CHEBI:59789"/>
        <dbReference type="ChEBI" id="CHEBI:61961"/>
        <dbReference type="EC" id="2.1.1.372"/>
    </reaction>
</comment>
<evidence type="ECO:0000259" key="16">
    <source>
        <dbReference type="PROSITE" id="PS50280"/>
    </source>
</evidence>
<dbReference type="GO" id="GO:0005694">
    <property type="term" value="C:chromosome"/>
    <property type="evidence" value="ECO:0007669"/>
    <property type="project" value="UniProtKB-SubCell"/>
</dbReference>
<comment type="caution">
    <text evidence="17">The sequence shown here is derived from an EMBL/GenBank/DDBJ whole genome shotgun (WGS) entry which is preliminary data.</text>
</comment>
<name>A0A4S8SS93_AURPU</name>
<dbReference type="GO" id="GO:0005634">
    <property type="term" value="C:nucleus"/>
    <property type="evidence" value="ECO:0007669"/>
    <property type="project" value="UniProtKB-SubCell"/>
</dbReference>
<keyword evidence="8" id="KW-0808">Transferase</keyword>
<dbReference type="SMART" id="SM00317">
    <property type="entry name" value="SET"/>
    <property type="match status" value="1"/>
</dbReference>
<evidence type="ECO:0000256" key="5">
    <source>
        <dbReference type="ARBA" id="ARBA00015413"/>
    </source>
</evidence>
<comment type="subcellular location">
    <subcellularLocation>
        <location evidence="3">Chromosome</location>
    </subcellularLocation>
    <subcellularLocation>
        <location evidence="2">Nucleus</location>
    </subcellularLocation>
</comment>
<dbReference type="GO" id="GO:0140943">
    <property type="term" value="F:histone H4K20 trimethyltransferase activity"/>
    <property type="evidence" value="ECO:0007669"/>
    <property type="project" value="UniProtKB-EC"/>
</dbReference>
<dbReference type="PANTHER" id="PTHR12977">
    <property type="entry name" value="SUPPRESSOR OF VARIEGATION 4-20-RELATED"/>
    <property type="match status" value="1"/>
</dbReference>
<dbReference type="EC" id="2.1.1.372" evidence="12"/>
<feature type="compositionally biased region" description="Polar residues" evidence="15">
    <location>
        <begin position="255"/>
        <end position="274"/>
    </location>
</feature>
<evidence type="ECO:0000256" key="1">
    <source>
        <dbReference type="ARBA" id="ARBA00001984"/>
    </source>
</evidence>
<evidence type="ECO:0000256" key="12">
    <source>
        <dbReference type="ARBA" id="ARBA00024057"/>
    </source>
</evidence>
<dbReference type="InterPro" id="IPR001214">
    <property type="entry name" value="SET_dom"/>
</dbReference>
<dbReference type="AlphaFoldDB" id="A0A4S8SS93"/>
<feature type="region of interest" description="Disordered" evidence="15">
    <location>
        <begin position="255"/>
        <end position="440"/>
    </location>
</feature>
<sequence length="620" mass="69834">MPSRTPTLEDSLARKGGLTLARLIDYDDRITDALVDRVFYWTTIRKLRAKFQALRGIKEDDVTRILQTHVILNKDAASAAQHLLQLPALAGYLNRLPSKEEKKHFQDHFRKYVNIYLPDCPFEVTTTNRYTITTHEAATVARKPIRPGETIKYLTGVQVAMSEEDEKTIGMNDFSIVISSRKKRPSLFLGPARFANHDCNANAKLITSSHNGMSIVSAKHIKVGDEITVTYGEDYFGEDNCECLCATCERLQRNGWSQRPATSRDSSDQPTSATPEPHSSGKNKRKHTPDGTPAAATPISAKRQKTYVPSLTPKPSSQNPTIKQEDSASSTSKASPQVTTTKREVGASSTLRVMSTATDSESDVLRSASFKPRTKLKHRYGKVGRPSKRIYESTRSSSPSSSITEDISQTSSVTTEPTSVDEPTSTNDLTAESDLSDLSESYELDDTLREVIQRKPKAARMTTRQSLRKQLSIPIPTIEGTDSDVEDSSDGRRRPGDYTLTKRLLTTAISRWVECRNCDDYFIQHEAKLTRSNCPRCERHSKLYGYAWPKTDKEGKHDTEERVLDHRTVNRFLHPSEERTTKKSRKSLSQMLSERERSLQESEEAESQDGRTRRSRRYSS</sequence>
<dbReference type="InterPro" id="IPR041938">
    <property type="entry name" value="Hist-Lys_N-MTase_N"/>
</dbReference>
<keyword evidence="11" id="KW-0539">Nucleus</keyword>
<keyword evidence="7" id="KW-0489">Methyltransferase</keyword>
<dbReference type="PANTHER" id="PTHR12977:SF4">
    <property type="entry name" value="HISTONE-LYSINE N-METHYLTRANSFERASE KMT5B"/>
    <property type="match status" value="1"/>
</dbReference>
<feature type="region of interest" description="Disordered" evidence="15">
    <location>
        <begin position="574"/>
        <end position="620"/>
    </location>
</feature>
<keyword evidence="6" id="KW-0158">Chromosome</keyword>
<dbReference type="GO" id="GO:0032259">
    <property type="term" value="P:methylation"/>
    <property type="evidence" value="ECO:0007669"/>
    <property type="project" value="UniProtKB-KW"/>
</dbReference>
<evidence type="ECO:0000256" key="11">
    <source>
        <dbReference type="ARBA" id="ARBA00023242"/>
    </source>
</evidence>
<evidence type="ECO:0000256" key="6">
    <source>
        <dbReference type="ARBA" id="ARBA00022454"/>
    </source>
</evidence>
<dbReference type="Gene3D" id="1.10.10.1700">
    <property type="entry name" value="Histone-lysine N-methyltransferase"/>
    <property type="match status" value="1"/>
</dbReference>
<reference evidence="17 18" key="1">
    <citation type="submission" date="2018-10" db="EMBL/GenBank/DDBJ databases">
        <title>Fifty Aureobasidium pullulans genomes reveal a recombining polyextremotolerant generalist.</title>
        <authorList>
            <person name="Gostincar C."/>
            <person name="Turk M."/>
            <person name="Zajc J."/>
            <person name="Gunde-Cimerman N."/>
        </authorList>
    </citation>
    <scope>NUCLEOTIDE SEQUENCE [LARGE SCALE GENOMIC DNA]</scope>
    <source>
        <strain evidence="17 18">EXF-11900</strain>
    </source>
</reference>
<keyword evidence="10" id="KW-0156">Chromatin regulator</keyword>
<feature type="region of interest" description="Disordered" evidence="15">
    <location>
        <begin position="456"/>
        <end position="496"/>
    </location>
</feature>
<evidence type="ECO:0000256" key="14">
    <source>
        <dbReference type="ARBA" id="ARBA00048081"/>
    </source>
</evidence>
<dbReference type="InterPro" id="IPR046341">
    <property type="entry name" value="SET_dom_sf"/>
</dbReference>
<evidence type="ECO:0000256" key="7">
    <source>
        <dbReference type="ARBA" id="ARBA00022603"/>
    </source>
</evidence>
<feature type="compositionally biased region" description="Polar residues" evidence="15">
    <location>
        <begin position="409"/>
        <end position="427"/>
    </location>
</feature>
<evidence type="ECO:0000256" key="3">
    <source>
        <dbReference type="ARBA" id="ARBA00004286"/>
    </source>
</evidence>
<proteinExistence type="predicted"/>
<dbReference type="EMBL" id="QZAF01000079">
    <property type="protein sequence ID" value="THV73846.1"/>
    <property type="molecule type" value="Genomic_DNA"/>
</dbReference>
<comment type="function">
    <text evidence="1">Histone methyltransferase that trimethylates 'Lys-20' of histone H4 to form H4K20me3.</text>
</comment>
<gene>
    <name evidence="17" type="ORF">D6D28_02980</name>
</gene>
<evidence type="ECO:0000313" key="17">
    <source>
        <dbReference type="EMBL" id="THV73846.1"/>
    </source>
</evidence>
<evidence type="ECO:0000256" key="13">
    <source>
        <dbReference type="ARBA" id="ARBA00030653"/>
    </source>
</evidence>
<evidence type="ECO:0000256" key="10">
    <source>
        <dbReference type="ARBA" id="ARBA00022853"/>
    </source>
</evidence>
<dbReference type="PROSITE" id="PS50280">
    <property type="entry name" value="SET"/>
    <property type="match status" value="1"/>
</dbReference>
<evidence type="ECO:0000256" key="2">
    <source>
        <dbReference type="ARBA" id="ARBA00004123"/>
    </source>
</evidence>
<dbReference type="Gene3D" id="2.170.270.10">
    <property type="entry name" value="SET domain"/>
    <property type="match status" value="1"/>
</dbReference>
<dbReference type="SUPFAM" id="SSF82199">
    <property type="entry name" value="SET domain"/>
    <property type="match status" value="1"/>
</dbReference>
<dbReference type="InterPro" id="IPR039977">
    <property type="entry name" value="Suv4-20/Set9"/>
</dbReference>
<evidence type="ECO:0000256" key="15">
    <source>
        <dbReference type="SAM" id="MobiDB-lite"/>
    </source>
</evidence>
<keyword evidence="9" id="KW-0949">S-adenosyl-L-methionine</keyword>
<dbReference type="CDD" id="cd10524">
    <property type="entry name" value="SET_Suv4-20-like"/>
    <property type="match status" value="1"/>
</dbReference>
<dbReference type="Pfam" id="PF00856">
    <property type="entry name" value="SET"/>
    <property type="match status" value="1"/>
</dbReference>
<feature type="compositionally biased region" description="Polar residues" evidence="15">
    <location>
        <begin position="307"/>
        <end position="340"/>
    </location>
</feature>
<dbReference type="PROSITE" id="PS51567">
    <property type="entry name" value="SAM_MT43_SUVAR420_1"/>
    <property type="match status" value="1"/>
</dbReference>
<organism evidence="17 18">
    <name type="scientific">Aureobasidium pullulans</name>
    <name type="common">Black yeast</name>
    <name type="synonym">Pullularia pullulans</name>
    <dbReference type="NCBI Taxonomy" id="5580"/>
    <lineage>
        <taxon>Eukaryota</taxon>
        <taxon>Fungi</taxon>
        <taxon>Dikarya</taxon>
        <taxon>Ascomycota</taxon>
        <taxon>Pezizomycotina</taxon>
        <taxon>Dothideomycetes</taxon>
        <taxon>Dothideomycetidae</taxon>
        <taxon>Dothideales</taxon>
        <taxon>Saccotheciaceae</taxon>
        <taxon>Aureobasidium</taxon>
    </lineage>
</organism>
<feature type="compositionally biased region" description="Low complexity" evidence="15">
    <location>
        <begin position="393"/>
        <end position="408"/>
    </location>
</feature>
<evidence type="ECO:0000256" key="8">
    <source>
        <dbReference type="ARBA" id="ARBA00022679"/>
    </source>
</evidence>
<protein>
    <recommendedName>
        <fullName evidence="5">Histone-lysine N-methyltransferase SET9</fullName>
        <ecNumber evidence="12">2.1.1.372</ecNumber>
    </recommendedName>
    <alternativeName>
        <fullName evidence="4">Histone-lysine N-methyltransferase set9</fullName>
    </alternativeName>
    <alternativeName>
        <fullName evidence="13">SET domain protein 9</fullName>
    </alternativeName>
</protein>
<evidence type="ECO:0000313" key="18">
    <source>
        <dbReference type="Proteomes" id="UP000304951"/>
    </source>
</evidence>